<dbReference type="AlphaFoldDB" id="A0AAN7UDK9"/>
<dbReference type="Gene3D" id="3.20.20.70">
    <property type="entry name" value="Aldolase class I"/>
    <property type="match status" value="1"/>
</dbReference>
<organism evidence="1 2">
    <name type="scientific">Xylaria bambusicola</name>
    <dbReference type="NCBI Taxonomy" id="326684"/>
    <lineage>
        <taxon>Eukaryota</taxon>
        <taxon>Fungi</taxon>
        <taxon>Dikarya</taxon>
        <taxon>Ascomycota</taxon>
        <taxon>Pezizomycotina</taxon>
        <taxon>Sordariomycetes</taxon>
        <taxon>Xylariomycetidae</taxon>
        <taxon>Xylariales</taxon>
        <taxon>Xylariaceae</taxon>
        <taxon>Xylaria</taxon>
    </lineage>
</organism>
<dbReference type="InterPro" id="IPR013785">
    <property type="entry name" value="Aldolase_TIM"/>
</dbReference>
<dbReference type="SUPFAM" id="SSF51569">
    <property type="entry name" value="Aldolase"/>
    <property type="match status" value="1"/>
</dbReference>
<keyword evidence="2" id="KW-1185">Reference proteome</keyword>
<evidence type="ECO:0000313" key="2">
    <source>
        <dbReference type="Proteomes" id="UP001305414"/>
    </source>
</evidence>
<dbReference type="EMBL" id="JAWHQM010000015">
    <property type="protein sequence ID" value="KAK5630300.1"/>
    <property type="molecule type" value="Genomic_DNA"/>
</dbReference>
<accession>A0AAN7UDK9</accession>
<evidence type="ECO:0000313" key="1">
    <source>
        <dbReference type="EMBL" id="KAK5630300.1"/>
    </source>
</evidence>
<protein>
    <recommendedName>
        <fullName evidence="3">Deoxyribose-phosphate aldolase</fullName>
    </recommendedName>
</protein>
<sequence length="68" mass="6688">MKASVGPNVRVKAAGGIRSLDEALVALAAGASRIGASATQAIYDEAVARGIGTMPVRVSLRGIAPGLG</sequence>
<proteinExistence type="predicted"/>
<reference evidence="1 2" key="1">
    <citation type="submission" date="2023-10" db="EMBL/GenBank/DDBJ databases">
        <title>Draft genome sequence of Xylaria bambusicola isolate GMP-LS, the root and basal stem rot pathogen of sugarcane in Indonesia.</title>
        <authorList>
            <person name="Selvaraj P."/>
            <person name="Muralishankar V."/>
            <person name="Muruganantham S."/>
            <person name="Sp S."/>
            <person name="Haryani S."/>
            <person name="Lau K.J.X."/>
            <person name="Naqvi N.I."/>
        </authorList>
    </citation>
    <scope>NUCLEOTIDE SEQUENCE [LARGE SCALE GENOMIC DNA]</scope>
    <source>
        <strain evidence="1">GMP-LS</strain>
    </source>
</reference>
<dbReference type="Proteomes" id="UP001305414">
    <property type="component" value="Unassembled WGS sequence"/>
</dbReference>
<comment type="caution">
    <text evidence="1">The sequence shown here is derived from an EMBL/GenBank/DDBJ whole genome shotgun (WGS) entry which is preliminary data.</text>
</comment>
<name>A0AAN7UDK9_9PEZI</name>
<gene>
    <name evidence="1" type="ORF">RRF57_006015</name>
</gene>
<evidence type="ECO:0008006" key="3">
    <source>
        <dbReference type="Google" id="ProtNLM"/>
    </source>
</evidence>